<keyword evidence="2" id="KW-1003">Cell membrane</keyword>
<dbReference type="GO" id="GO:0005886">
    <property type="term" value="C:plasma membrane"/>
    <property type="evidence" value="ECO:0007669"/>
    <property type="project" value="UniProtKB-SubCell"/>
</dbReference>
<gene>
    <name evidence="10" type="ORF">OBO34_17535</name>
</gene>
<keyword evidence="5 8" id="KW-1133">Transmembrane helix</keyword>
<feature type="transmembrane region" description="Helical" evidence="8">
    <location>
        <begin position="76"/>
        <end position="96"/>
    </location>
</feature>
<evidence type="ECO:0000256" key="6">
    <source>
        <dbReference type="ARBA" id="ARBA00023136"/>
    </source>
</evidence>
<evidence type="ECO:0000259" key="9">
    <source>
        <dbReference type="Pfam" id="PF12821"/>
    </source>
</evidence>
<evidence type="ECO:0000256" key="3">
    <source>
        <dbReference type="ARBA" id="ARBA00022519"/>
    </source>
</evidence>
<dbReference type="PANTHER" id="PTHR34390">
    <property type="entry name" value="UPF0442 PROTEIN YJJB-RELATED"/>
    <property type="match status" value="1"/>
</dbReference>
<proteinExistence type="inferred from homology"/>
<evidence type="ECO:0000256" key="2">
    <source>
        <dbReference type="ARBA" id="ARBA00022475"/>
    </source>
</evidence>
<keyword evidence="11" id="KW-1185">Reference proteome</keyword>
<dbReference type="EMBL" id="JAOSHN010000008">
    <property type="protein sequence ID" value="MCU7380140.1"/>
    <property type="molecule type" value="Genomic_DNA"/>
</dbReference>
<comment type="subcellular location">
    <subcellularLocation>
        <location evidence="1">Cell membrane</location>
        <topology evidence="1">Multi-pass membrane protein</topology>
    </subcellularLocation>
</comment>
<sequence length="150" mass="15400">MISAFFFALFATLGFCIIFHVPARHIPVAACIGAVGWVVYQSLMALGATAVVSCFIASCAVGLLSDIASRVFKDASTIFTIPGILCLVPGSGMYNTMAALVSGDLKDAAATGSNTLMMAGSIALGLLVVGAVLRIILSIVHRASYIAGKL</sequence>
<dbReference type="RefSeq" id="WP_148396879.1">
    <property type="nucleotide sequence ID" value="NZ_JAJAGH010000012.1"/>
</dbReference>
<keyword evidence="4 8" id="KW-0812">Transmembrane</keyword>
<evidence type="ECO:0000256" key="8">
    <source>
        <dbReference type="SAM" id="Phobius"/>
    </source>
</evidence>
<reference evidence="10" key="1">
    <citation type="submission" date="2022-09" db="EMBL/GenBank/DDBJ databases">
        <title>Culturomic study of gut microbiota in children with autism spectrum disorder.</title>
        <authorList>
            <person name="Efimov B.A."/>
            <person name="Chaplin A.V."/>
            <person name="Sokolova S.R."/>
            <person name="Pikina A.P."/>
            <person name="Korzhanova M."/>
            <person name="Belova V."/>
            <person name="Korostin D."/>
        </authorList>
    </citation>
    <scope>NUCLEOTIDE SEQUENCE</scope>
    <source>
        <strain evidence="10">ASD5510</strain>
    </source>
</reference>
<dbReference type="Proteomes" id="UP001065549">
    <property type="component" value="Unassembled WGS sequence"/>
</dbReference>
<protein>
    <submittedName>
        <fullName evidence="10">Threonine/serine exporter family protein</fullName>
    </submittedName>
</protein>
<name>A0A9J6QXB4_9FIRM</name>
<dbReference type="Pfam" id="PF12821">
    <property type="entry name" value="ThrE_2"/>
    <property type="match status" value="1"/>
</dbReference>
<evidence type="ECO:0000256" key="7">
    <source>
        <dbReference type="ARBA" id="ARBA00034125"/>
    </source>
</evidence>
<feature type="transmembrane region" description="Helical" evidence="8">
    <location>
        <begin position="116"/>
        <end position="140"/>
    </location>
</feature>
<evidence type="ECO:0000313" key="10">
    <source>
        <dbReference type="EMBL" id="MCU7380140.1"/>
    </source>
</evidence>
<feature type="transmembrane region" description="Helical" evidence="8">
    <location>
        <begin position="43"/>
        <end position="64"/>
    </location>
</feature>
<keyword evidence="3" id="KW-0997">Cell inner membrane</keyword>
<dbReference type="InterPro" id="IPR050539">
    <property type="entry name" value="ThrE_Dicarb/AminoAcid_Exp"/>
</dbReference>
<dbReference type="GO" id="GO:0015744">
    <property type="term" value="P:succinate transport"/>
    <property type="evidence" value="ECO:0007669"/>
    <property type="project" value="TreeGrafter"/>
</dbReference>
<dbReference type="InterPro" id="IPR024528">
    <property type="entry name" value="ThrE_2"/>
</dbReference>
<feature type="domain" description="Threonine/Serine exporter ThrE" evidence="9">
    <location>
        <begin position="5"/>
        <end position="130"/>
    </location>
</feature>
<evidence type="ECO:0000256" key="4">
    <source>
        <dbReference type="ARBA" id="ARBA00022692"/>
    </source>
</evidence>
<evidence type="ECO:0000256" key="1">
    <source>
        <dbReference type="ARBA" id="ARBA00004651"/>
    </source>
</evidence>
<comment type="caution">
    <text evidence="10">The sequence shown here is derived from an EMBL/GenBank/DDBJ whole genome shotgun (WGS) entry which is preliminary data.</text>
</comment>
<comment type="similarity">
    <text evidence="7">Belongs to the ThrE exporter (TC 2.A.79) family.</text>
</comment>
<dbReference type="AlphaFoldDB" id="A0A9J6QXB4"/>
<organism evidence="10 11">
    <name type="scientific">Hominibacterium faecale</name>
    <dbReference type="NCBI Taxonomy" id="2839743"/>
    <lineage>
        <taxon>Bacteria</taxon>
        <taxon>Bacillati</taxon>
        <taxon>Bacillota</taxon>
        <taxon>Clostridia</taxon>
        <taxon>Peptostreptococcales</taxon>
        <taxon>Anaerovoracaceae</taxon>
        <taxon>Hominibacterium</taxon>
    </lineage>
</organism>
<dbReference type="PANTHER" id="PTHR34390:SF1">
    <property type="entry name" value="SUCCINATE TRANSPORTER SUBUNIT YJJB-RELATED"/>
    <property type="match status" value="1"/>
</dbReference>
<evidence type="ECO:0000256" key="5">
    <source>
        <dbReference type="ARBA" id="ARBA00022989"/>
    </source>
</evidence>
<keyword evidence="6 8" id="KW-0472">Membrane</keyword>
<evidence type="ECO:0000313" key="11">
    <source>
        <dbReference type="Proteomes" id="UP001065549"/>
    </source>
</evidence>
<accession>A0A9J6QXB4</accession>